<evidence type="ECO:0000256" key="8">
    <source>
        <dbReference type="HAMAP-Rule" id="MF_00265"/>
    </source>
</evidence>
<dbReference type="InterPro" id="IPR022907">
    <property type="entry name" value="VapC_family"/>
</dbReference>
<evidence type="ECO:0000256" key="1">
    <source>
        <dbReference type="ARBA" id="ARBA00001946"/>
    </source>
</evidence>
<comment type="function">
    <text evidence="8">Toxic component of a toxin-antitoxin (TA) system. An RNase.</text>
</comment>
<evidence type="ECO:0000256" key="7">
    <source>
        <dbReference type="ARBA" id="ARBA00038093"/>
    </source>
</evidence>
<dbReference type="HAMAP" id="MF_00265">
    <property type="entry name" value="VapC_Nob1"/>
    <property type="match status" value="1"/>
</dbReference>
<comment type="caution">
    <text evidence="10">The sequence shown here is derived from an EMBL/GenBank/DDBJ whole genome shotgun (WGS) entry which is preliminary data.</text>
</comment>
<dbReference type="CDD" id="cd18746">
    <property type="entry name" value="PIN_VapC4-5_FitB-like"/>
    <property type="match status" value="1"/>
</dbReference>
<dbReference type="PANTHER" id="PTHR33653:SF1">
    <property type="entry name" value="RIBONUCLEASE VAPC2"/>
    <property type="match status" value="1"/>
</dbReference>
<evidence type="ECO:0000256" key="2">
    <source>
        <dbReference type="ARBA" id="ARBA00022649"/>
    </source>
</evidence>
<accession>A0ABV2NSJ6</accession>
<evidence type="ECO:0000259" key="9">
    <source>
        <dbReference type="Pfam" id="PF01850"/>
    </source>
</evidence>
<keyword evidence="11" id="KW-1185">Reference proteome</keyword>
<feature type="binding site" evidence="8">
    <location>
        <position position="107"/>
    </location>
    <ligand>
        <name>Mg(2+)</name>
        <dbReference type="ChEBI" id="CHEBI:18420"/>
    </ligand>
</feature>
<evidence type="ECO:0000256" key="3">
    <source>
        <dbReference type="ARBA" id="ARBA00022722"/>
    </source>
</evidence>
<comment type="cofactor">
    <cofactor evidence="1 8">
        <name>Mg(2+)</name>
        <dbReference type="ChEBI" id="CHEBI:18420"/>
    </cofactor>
</comment>
<keyword evidence="8" id="KW-0800">Toxin</keyword>
<proteinExistence type="inferred from homology"/>
<evidence type="ECO:0000256" key="5">
    <source>
        <dbReference type="ARBA" id="ARBA00022801"/>
    </source>
</evidence>
<evidence type="ECO:0000313" key="10">
    <source>
        <dbReference type="EMBL" id="MET3869296.1"/>
    </source>
</evidence>
<comment type="similarity">
    <text evidence="7 8">Belongs to the PINc/VapC protein family.</text>
</comment>
<dbReference type="PANTHER" id="PTHR33653">
    <property type="entry name" value="RIBONUCLEASE VAPC2"/>
    <property type="match status" value="1"/>
</dbReference>
<dbReference type="EMBL" id="JBEPNW010000003">
    <property type="protein sequence ID" value="MET3869296.1"/>
    <property type="molecule type" value="Genomic_DNA"/>
</dbReference>
<dbReference type="InterPro" id="IPR029060">
    <property type="entry name" value="PIN-like_dom_sf"/>
</dbReference>
<dbReference type="InterPro" id="IPR050556">
    <property type="entry name" value="Type_II_TA_system_RNase"/>
</dbReference>
<dbReference type="InterPro" id="IPR002716">
    <property type="entry name" value="PIN_dom"/>
</dbReference>
<feature type="domain" description="PIN" evidence="9">
    <location>
        <begin position="2"/>
        <end position="127"/>
    </location>
</feature>
<keyword evidence="3 8" id="KW-0540">Nuclease</keyword>
<evidence type="ECO:0000256" key="6">
    <source>
        <dbReference type="ARBA" id="ARBA00022842"/>
    </source>
</evidence>
<keyword evidence="5 8" id="KW-0378">Hydrolase</keyword>
<feature type="binding site" evidence="8">
    <location>
        <position position="5"/>
    </location>
    <ligand>
        <name>Mg(2+)</name>
        <dbReference type="ChEBI" id="CHEBI:18420"/>
    </ligand>
</feature>
<sequence length="148" mass="15638">MYLVDTNVLSAGAPTKAVPAVDLIDWMDRNSAGLHLSVVTIAEIEDGIAKSRREGAARKAERLAAWLETLLHLYAAKVLPIDLAVARHIGGLSDLARGQGHAPGFADLAIAATARCNGWMILTRNVRHFAPLGVPACDPFVALPADGP</sequence>
<name>A0ABV2NSJ6_9HYPH</name>
<dbReference type="Proteomes" id="UP001549119">
    <property type="component" value="Unassembled WGS sequence"/>
</dbReference>
<dbReference type="EC" id="3.1.-.-" evidence="8"/>
<evidence type="ECO:0000256" key="4">
    <source>
        <dbReference type="ARBA" id="ARBA00022723"/>
    </source>
</evidence>
<evidence type="ECO:0000313" key="11">
    <source>
        <dbReference type="Proteomes" id="UP001549119"/>
    </source>
</evidence>
<keyword evidence="4 8" id="KW-0479">Metal-binding</keyword>
<protein>
    <recommendedName>
        <fullName evidence="8">Ribonuclease VapC</fullName>
        <shortName evidence="8">RNase VapC</shortName>
        <ecNumber evidence="8">3.1.-.-</ecNumber>
    </recommendedName>
    <alternativeName>
        <fullName evidence="8">Toxin VapC</fullName>
    </alternativeName>
</protein>
<dbReference type="Gene3D" id="3.40.50.1010">
    <property type="entry name" value="5'-nuclease"/>
    <property type="match status" value="1"/>
</dbReference>
<dbReference type="Pfam" id="PF01850">
    <property type="entry name" value="PIN"/>
    <property type="match status" value="1"/>
</dbReference>
<dbReference type="RefSeq" id="WP_043074741.1">
    <property type="nucleotide sequence ID" value="NZ_CP090580.1"/>
</dbReference>
<gene>
    <name evidence="8" type="primary">vapC</name>
    <name evidence="10" type="ORF">ABIC20_006674</name>
</gene>
<keyword evidence="6 8" id="KW-0460">Magnesium</keyword>
<reference evidence="10 11" key="1">
    <citation type="submission" date="2024-06" db="EMBL/GenBank/DDBJ databases">
        <title>Genomics of switchgrass bacterial isolates.</title>
        <authorList>
            <person name="Shade A."/>
        </authorList>
    </citation>
    <scope>NUCLEOTIDE SEQUENCE [LARGE SCALE GENOMIC DNA]</scope>
    <source>
        <strain evidence="10 11">PvP084</strain>
    </source>
</reference>
<organism evidence="10 11">
    <name type="scientific">Methylobacterium radiotolerans</name>
    <dbReference type="NCBI Taxonomy" id="31998"/>
    <lineage>
        <taxon>Bacteria</taxon>
        <taxon>Pseudomonadati</taxon>
        <taxon>Pseudomonadota</taxon>
        <taxon>Alphaproteobacteria</taxon>
        <taxon>Hyphomicrobiales</taxon>
        <taxon>Methylobacteriaceae</taxon>
        <taxon>Methylobacterium</taxon>
    </lineage>
</organism>
<keyword evidence="2 8" id="KW-1277">Toxin-antitoxin system</keyword>
<dbReference type="SUPFAM" id="SSF88723">
    <property type="entry name" value="PIN domain-like"/>
    <property type="match status" value="1"/>
</dbReference>